<organism evidence="1 2">
    <name type="scientific">Bacteroides caccae</name>
    <dbReference type="NCBI Taxonomy" id="47678"/>
    <lineage>
        <taxon>Bacteria</taxon>
        <taxon>Pseudomonadati</taxon>
        <taxon>Bacteroidota</taxon>
        <taxon>Bacteroidia</taxon>
        <taxon>Bacteroidales</taxon>
        <taxon>Bacteroidaceae</taxon>
        <taxon>Bacteroides</taxon>
    </lineage>
</organism>
<dbReference type="Proteomes" id="UP000284431">
    <property type="component" value="Unassembled WGS sequence"/>
</dbReference>
<evidence type="ECO:0000313" key="2">
    <source>
        <dbReference type="Proteomes" id="UP000284431"/>
    </source>
</evidence>
<dbReference type="EMBL" id="QSCS01000073">
    <property type="protein sequence ID" value="RGY19978.1"/>
    <property type="molecule type" value="Genomic_DNA"/>
</dbReference>
<reference evidence="1 2" key="1">
    <citation type="submission" date="2018-08" db="EMBL/GenBank/DDBJ databases">
        <title>A genome reference for cultivated species of the human gut microbiota.</title>
        <authorList>
            <person name="Zou Y."/>
            <person name="Xue W."/>
            <person name="Luo G."/>
        </authorList>
    </citation>
    <scope>NUCLEOTIDE SEQUENCE [LARGE SCALE GENOMIC DNA]</scope>
    <source>
        <strain evidence="1 2">OF02-6LB</strain>
    </source>
</reference>
<sequence length="65" mass="7496">MIHANPNPEMTVAEVKAFRDNLRRYTLGNITRQEKQEIEARTRRMNNVAERIIANNGGKNPILGY</sequence>
<dbReference type="AlphaFoldDB" id="A0A413IR81"/>
<proteinExistence type="predicted"/>
<accession>A0A413IR81</accession>
<protein>
    <submittedName>
        <fullName evidence="1">Uncharacterized protein</fullName>
    </submittedName>
</protein>
<name>A0A413IR81_9BACE</name>
<comment type="caution">
    <text evidence="1">The sequence shown here is derived from an EMBL/GenBank/DDBJ whole genome shotgun (WGS) entry which is preliminary data.</text>
</comment>
<gene>
    <name evidence="1" type="ORF">DXA49_22670</name>
</gene>
<evidence type="ECO:0000313" key="1">
    <source>
        <dbReference type="EMBL" id="RGY19978.1"/>
    </source>
</evidence>
<dbReference type="RefSeq" id="WP_122135017.1">
    <property type="nucleotide sequence ID" value="NZ_JAPUBL010000046.1"/>
</dbReference>